<dbReference type="OrthoDB" id="10447514at2759"/>
<organism evidence="2 3">
    <name type="scientific">Chrysochromulina tobinii</name>
    <dbReference type="NCBI Taxonomy" id="1460289"/>
    <lineage>
        <taxon>Eukaryota</taxon>
        <taxon>Haptista</taxon>
        <taxon>Haptophyta</taxon>
        <taxon>Prymnesiophyceae</taxon>
        <taxon>Prymnesiales</taxon>
        <taxon>Chrysochromulinaceae</taxon>
        <taxon>Chrysochromulina</taxon>
    </lineage>
</organism>
<protein>
    <submittedName>
        <fullName evidence="2">Uncharacterized protein</fullName>
    </submittedName>
</protein>
<feature type="compositionally biased region" description="Pro residues" evidence="1">
    <location>
        <begin position="1"/>
        <end position="19"/>
    </location>
</feature>
<feature type="region of interest" description="Disordered" evidence="1">
    <location>
        <begin position="1"/>
        <end position="73"/>
    </location>
</feature>
<evidence type="ECO:0000313" key="2">
    <source>
        <dbReference type="EMBL" id="KOO21345.1"/>
    </source>
</evidence>
<evidence type="ECO:0000313" key="3">
    <source>
        <dbReference type="Proteomes" id="UP000037460"/>
    </source>
</evidence>
<accession>A0A0M0J4C5</accession>
<gene>
    <name evidence="2" type="ORF">Ctob_002031</name>
</gene>
<dbReference type="Proteomes" id="UP000037460">
    <property type="component" value="Unassembled WGS sequence"/>
</dbReference>
<dbReference type="EMBL" id="JWZX01003370">
    <property type="protein sequence ID" value="KOO21345.1"/>
    <property type="molecule type" value="Genomic_DNA"/>
</dbReference>
<sequence>METKPLPPSPAAKPMPPSPAESQRSSTNSIEPASPMVSGSRSVSGGSVAGDTPNSRAKPEALLPSPPPSDGTVQSSIVEALRVQVAQLQSRLRASEARVAMWEECMQHMCQSVMFSPDMNETYKDTCVSLLRDALSTVDQVTAVRFVDCSFPSVPSEAPHIQLERWESMQDSEWTLRWAPSWSVQVAFEGSHYITFSMIMRLFDFRMSGRMKVRMANDISSVSISFVQPPKLRLKTECSVSWGSVPLPLQTYIETVVQDEMHRWIRQNAVAPHEMQIRPSAFQPKKGLTDADVERARKAVELARSLSGMSTS</sequence>
<feature type="compositionally biased region" description="Low complexity" evidence="1">
    <location>
        <begin position="37"/>
        <end position="46"/>
    </location>
</feature>
<proteinExistence type="predicted"/>
<keyword evidence="3" id="KW-1185">Reference proteome</keyword>
<evidence type="ECO:0000256" key="1">
    <source>
        <dbReference type="SAM" id="MobiDB-lite"/>
    </source>
</evidence>
<name>A0A0M0J4C5_9EUKA</name>
<comment type="caution">
    <text evidence="2">The sequence shown here is derived from an EMBL/GenBank/DDBJ whole genome shotgun (WGS) entry which is preliminary data.</text>
</comment>
<dbReference type="AlphaFoldDB" id="A0A0M0J4C5"/>
<reference evidence="3" key="1">
    <citation type="journal article" date="2015" name="PLoS Genet.">
        <title>Genome Sequence and Transcriptome Analyses of Chrysochromulina tobin: Metabolic Tools for Enhanced Algal Fitness in the Prominent Order Prymnesiales (Haptophyceae).</title>
        <authorList>
            <person name="Hovde B.T."/>
            <person name="Deodato C.R."/>
            <person name="Hunsperger H.M."/>
            <person name="Ryken S.A."/>
            <person name="Yost W."/>
            <person name="Jha R.K."/>
            <person name="Patterson J."/>
            <person name="Monnat R.J. Jr."/>
            <person name="Barlow S.B."/>
            <person name="Starkenburg S.R."/>
            <person name="Cattolico R.A."/>
        </authorList>
    </citation>
    <scope>NUCLEOTIDE SEQUENCE</scope>
    <source>
        <strain evidence="3">CCMP291</strain>
    </source>
</reference>